<evidence type="ECO:0000313" key="1">
    <source>
        <dbReference type="EnsemblPlants" id="AET4Gv20004800.3"/>
    </source>
</evidence>
<sequence length="47" mass="5262">SSTSAITSRFVHIHISRGIHIFPPSWRSRCNCKKNSLAPTSAYLECT</sequence>
<dbReference type="Gramene" id="AET4Gv20004800.3">
    <property type="protein sequence ID" value="AET4Gv20004800.3"/>
    <property type="gene ID" value="AET4Gv20004800"/>
</dbReference>
<reference evidence="1" key="3">
    <citation type="journal article" date="2017" name="Nature">
        <title>Genome sequence of the progenitor of the wheat D genome Aegilops tauschii.</title>
        <authorList>
            <person name="Luo M.C."/>
            <person name="Gu Y.Q."/>
            <person name="Puiu D."/>
            <person name="Wang H."/>
            <person name="Twardziok S.O."/>
            <person name="Deal K.R."/>
            <person name="Huo N."/>
            <person name="Zhu T."/>
            <person name="Wang L."/>
            <person name="Wang Y."/>
            <person name="McGuire P.E."/>
            <person name="Liu S."/>
            <person name="Long H."/>
            <person name="Ramasamy R.K."/>
            <person name="Rodriguez J.C."/>
            <person name="Van S.L."/>
            <person name="Yuan L."/>
            <person name="Wang Z."/>
            <person name="Xia Z."/>
            <person name="Xiao L."/>
            <person name="Anderson O.D."/>
            <person name="Ouyang S."/>
            <person name="Liang Y."/>
            <person name="Zimin A.V."/>
            <person name="Pertea G."/>
            <person name="Qi P."/>
            <person name="Bennetzen J.L."/>
            <person name="Dai X."/>
            <person name="Dawson M.W."/>
            <person name="Muller H.G."/>
            <person name="Kugler K."/>
            <person name="Rivarola-Duarte L."/>
            <person name="Spannagl M."/>
            <person name="Mayer K.F.X."/>
            <person name="Lu F.H."/>
            <person name="Bevan M.W."/>
            <person name="Leroy P."/>
            <person name="Li P."/>
            <person name="You F.M."/>
            <person name="Sun Q."/>
            <person name="Liu Z."/>
            <person name="Lyons E."/>
            <person name="Wicker T."/>
            <person name="Salzberg S.L."/>
            <person name="Devos K.M."/>
            <person name="Dvorak J."/>
        </authorList>
    </citation>
    <scope>NUCLEOTIDE SEQUENCE [LARGE SCALE GENOMIC DNA]</scope>
    <source>
        <strain evidence="1">cv. AL8/78</strain>
    </source>
</reference>
<organism evidence="1 2">
    <name type="scientific">Aegilops tauschii subsp. strangulata</name>
    <name type="common">Goatgrass</name>
    <dbReference type="NCBI Taxonomy" id="200361"/>
    <lineage>
        <taxon>Eukaryota</taxon>
        <taxon>Viridiplantae</taxon>
        <taxon>Streptophyta</taxon>
        <taxon>Embryophyta</taxon>
        <taxon>Tracheophyta</taxon>
        <taxon>Spermatophyta</taxon>
        <taxon>Magnoliopsida</taxon>
        <taxon>Liliopsida</taxon>
        <taxon>Poales</taxon>
        <taxon>Poaceae</taxon>
        <taxon>BOP clade</taxon>
        <taxon>Pooideae</taxon>
        <taxon>Triticodae</taxon>
        <taxon>Triticeae</taxon>
        <taxon>Triticinae</taxon>
        <taxon>Aegilops</taxon>
    </lineage>
</organism>
<reference evidence="1" key="4">
    <citation type="submission" date="2019-03" db="UniProtKB">
        <authorList>
            <consortium name="EnsemblPlants"/>
        </authorList>
    </citation>
    <scope>IDENTIFICATION</scope>
</reference>
<reference evidence="2" key="1">
    <citation type="journal article" date="2014" name="Science">
        <title>Ancient hybridizations among the ancestral genomes of bread wheat.</title>
        <authorList>
            <consortium name="International Wheat Genome Sequencing Consortium,"/>
            <person name="Marcussen T."/>
            <person name="Sandve S.R."/>
            <person name="Heier L."/>
            <person name="Spannagl M."/>
            <person name="Pfeifer M."/>
            <person name="Jakobsen K.S."/>
            <person name="Wulff B.B."/>
            <person name="Steuernagel B."/>
            <person name="Mayer K.F."/>
            <person name="Olsen O.A."/>
        </authorList>
    </citation>
    <scope>NUCLEOTIDE SEQUENCE [LARGE SCALE GENOMIC DNA]</scope>
    <source>
        <strain evidence="2">cv. AL8/78</strain>
    </source>
</reference>
<protein>
    <submittedName>
        <fullName evidence="1">Uncharacterized protein</fullName>
    </submittedName>
</protein>
<proteinExistence type="predicted"/>
<dbReference type="EnsemblPlants" id="AET4Gv20004800.3">
    <property type="protein sequence ID" value="AET4Gv20004800.3"/>
    <property type="gene ID" value="AET4Gv20004800"/>
</dbReference>
<evidence type="ECO:0000313" key="2">
    <source>
        <dbReference type="Proteomes" id="UP000015105"/>
    </source>
</evidence>
<accession>A0A453GZA4</accession>
<name>A0A453GZA4_AEGTS</name>
<dbReference type="Proteomes" id="UP000015105">
    <property type="component" value="Chromosome 4D"/>
</dbReference>
<keyword evidence="2" id="KW-1185">Reference proteome</keyword>
<reference evidence="2" key="2">
    <citation type="journal article" date="2017" name="Nat. Plants">
        <title>The Aegilops tauschii genome reveals multiple impacts of transposons.</title>
        <authorList>
            <person name="Zhao G."/>
            <person name="Zou C."/>
            <person name="Li K."/>
            <person name="Wang K."/>
            <person name="Li T."/>
            <person name="Gao L."/>
            <person name="Zhang X."/>
            <person name="Wang H."/>
            <person name="Yang Z."/>
            <person name="Liu X."/>
            <person name="Jiang W."/>
            <person name="Mao L."/>
            <person name="Kong X."/>
            <person name="Jiao Y."/>
            <person name="Jia J."/>
        </authorList>
    </citation>
    <scope>NUCLEOTIDE SEQUENCE [LARGE SCALE GENOMIC DNA]</scope>
    <source>
        <strain evidence="2">cv. AL8/78</strain>
    </source>
</reference>
<reference evidence="1" key="5">
    <citation type="journal article" date="2021" name="G3 (Bethesda)">
        <title>Aegilops tauschii genome assembly Aet v5.0 features greater sequence contiguity and improved annotation.</title>
        <authorList>
            <person name="Wang L."/>
            <person name="Zhu T."/>
            <person name="Rodriguez J.C."/>
            <person name="Deal K.R."/>
            <person name="Dubcovsky J."/>
            <person name="McGuire P.E."/>
            <person name="Lux T."/>
            <person name="Spannagl M."/>
            <person name="Mayer K.F.X."/>
            <person name="Baldrich P."/>
            <person name="Meyers B.C."/>
            <person name="Huo N."/>
            <person name="Gu Y.Q."/>
            <person name="Zhou H."/>
            <person name="Devos K.M."/>
            <person name="Bennetzen J.L."/>
            <person name="Unver T."/>
            <person name="Budak H."/>
            <person name="Gulick P.J."/>
            <person name="Galiba G."/>
            <person name="Kalapos B."/>
            <person name="Nelson D.R."/>
            <person name="Li P."/>
            <person name="You F.M."/>
            <person name="Luo M.C."/>
            <person name="Dvorak J."/>
        </authorList>
    </citation>
    <scope>NUCLEOTIDE SEQUENCE [LARGE SCALE GENOMIC DNA]</scope>
    <source>
        <strain evidence="1">cv. AL8/78</strain>
    </source>
</reference>
<dbReference type="AlphaFoldDB" id="A0A453GZA4"/>